<feature type="binding site" evidence="14">
    <location>
        <position position="107"/>
    </location>
    <ligand>
        <name>substrate</name>
    </ligand>
</feature>
<keyword evidence="11 14" id="KW-0520">NAD</keyword>
<keyword evidence="13 14" id="KW-0100">Branched-chain amino acid biosynthesis</keyword>
<comment type="similarity">
    <text evidence="4 14">Belongs to the isocitrate and isopropylmalate dehydrogenases family. LeuB type 1 subfamily.</text>
</comment>
<comment type="subunit">
    <text evidence="5 14 15">Homodimer.</text>
</comment>
<evidence type="ECO:0000313" key="18">
    <source>
        <dbReference type="Proteomes" id="UP000753961"/>
    </source>
</evidence>
<evidence type="ECO:0000256" key="12">
    <source>
        <dbReference type="ARBA" id="ARBA00023211"/>
    </source>
</evidence>
<dbReference type="HAMAP" id="MF_01033">
    <property type="entry name" value="LeuB_type1"/>
    <property type="match status" value="1"/>
</dbReference>
<dbReference type="GO" id="GO:0051287">
    <property type="term" value="F:NAD binding"/>
    <property type="evidence" value="ECO:0007669"/>
    <property type="project" value="InterPro"/>
</dbReference>
<dbReference type="InterPro" id="IPR019818">
    <property type="entry name" value="IsoCit/isopropylmalate_DH_CS"/>
</dbReference>
<evidence type="ECO:0000256" key="15">
    <source>
        <dbReference type="RuleBase" id="RU004445"/>
    </source>
</evidence>
<evidence type="ECO:0000256" key="4">
    <source>
        <dbReference type="ARBA" id="ARBA00008319"/>
    </source>
</evidence>
<evidence type="ECO:0000256" key="2">
    <source>
        <dbReference type="ARBA" id="ARBA00001936"/>
    </source>
</evidence>
<evidence type="ECO:0000256" key="8">
    <source>
        <dbReference type="ARBA" id="ARBA00022723"/>
    </source>
</evidence>
<reference evidence="17" key="1">
    <citation type="submission" date="2021-06" db="EMBL/GenBank/DDBJ databases">
        <title>44 bacteria genomes isolated from Dapeng, Shenzhen.</title>
        <authorList>
            <person name="Zheng W."/>
            <person name="Yu S."/>
            <person name="Huang Y."/>
        </authorList>
    </citation>
    <scope>NUCLEOTIDE SEQUENCE</scope>
    <source>
        <strain evidence="17">DP5N28-2</strain>
    </source>
</reference>
<keyword evidence="10 14" id="KW-0560">Oxidoreductase</keyword>
<dbReference type="Gene3D" id="3.40.718.10">
    <property type="entry name" value="Isopropylmalate Dehydrogenase"/>
    <property type="match status" value="1"/>
</dbReference>
<dbReference type="AlphaFoldDB" id="A0A953HZS7"/>
<dbReference type="RefSeq" id="WP_222581267.1">
    <property type="nucleotide sequence ID" value="NZ_JAHVHU010000017.1"/>
</dbReference>
<evidence type="ECO:0000256" key="9">
    <source>
        <dbReference type="ARBA" id="ARBA00022842"/>
    </source>
</evidence>
<dbReference type="PROSITE" id="PS00470">
    <property type="entry name" value="IDH_IMDH"/>
    <property type="match status" value="1"/>
</dbReference>
<dbReference type="FunFam" id="3.40.718.10:FF:000006">
    <property type="entry name" value="3-isopropylmalate dehydrogenase"/>
    <property type="match status" value="1"/>
</dbReference>
<evidence type="ECO:0000313" key="17">
    <source>
        <dbReference type="EMBL" id="MBY5959731.1"/>
    </source>
</evidence>
<feature type="binding site" evidence="14">
    <location>
        <position position="221"/>
    </location>
    <ligand>
        <name>substrate</name>
    </ligand>
</feature>
<evidence type="ECO:0000256" key="1">
    <source>
        <dbReference type="ARBA" id="ARBA00000624"/>
    </source>
</evidence>
<accession>A0A953HZS7</accession>
<evidence type="ECO:0000256" key="3">
    <source>
        <dbReference type="ARBA" id="ARBA00004762"/>
    </source>
</evidence>
<evidence type="ECO:0000256" key="11">
    <source>
        <dbReference type="ARBA" id="ARBA00023027"/>
    </source>
</evidence>
<sequence length="353" mass="39048">MNKKVAVLPGDGIGPEVIEETKKVLHAIATKYNHTFEYTEADVGAIAIDRHGDPLPDSTLEICKSSDALLFGAIGDPKYDNDPNAPVRPEQGLLKLRKELNLFANLRPILAFDAILHLSPLKEDRIKGSDFIIYRELTGGIYFGDKKEDNGEGVASDLLIYHKEEIRRIARLAFEAAKKRRGKMTLVDKANVLASSRLWRKEVQQLANEYPEVTLDFLFVDNAAMQIILRPSQFDVLLTSNMFGDIISDEASVISGSLGLSPSASIGDQYAMFEPIHGSYPQAKGKNIANPMATILSGAMMLEHWGLMNEAEKVKEAINRALDENIVTEDLNPATPHKTSEVGSFLSEYILNH</sequence>
<organism evidence="17 18">
    <name type="scientific">Membranihabitans marinus</name>
    <dbReference type="NCBI Taxonomy" id="1227546"/>
    <lineage>
        <taxon>Bacteria</taxon>
        <taxon>Pseudomonadati</taxon>
        <taxon>Bacteroidota</taxon>
        <taxon>Saprospiria</taxon>
        <taxon>Saprospirales</taxon>
        <taxon>Saprospiraceae</taxon>
        <taxon>Membranihabitans</taxon>
    </lineage>
</organism>
<dbReference type="GO" id="GO:0005829">
    <property type="term" value="C:cytosol"/>
    <property type="evidence" value="ECO:0007669"/>
    <property type="project" value="TreeGrafter"/>
</dbReference>
<evidence type="ECO:0000256" key="10">
    <source>
        <dbReference type="ARBA" id="ARBA00023002"/>
    </source>
</evidence>
<dbReference type="GO" id="GO:0003862">
    <property type="term" value="F:3-isopropylmalate dehydrogenase activity"/>
    <property type="evidence" value="ECO:0007669"/>
    <property type="project" value="UniProtKB-UniRule"/>
</dbReference>
<keyword evidence="6 14" id="KW-0432">Leucine biosynthesis</keyword>
<dbReference type="PANTHER" id="PTHR42979">
    <property type="entry name" value="3-ISOPROPYLMALATE DEHYDROGENASE"/>
    <property type="match status" value="1"/>
</dbReference>
<dbReference type="PANTHER" id="PTHR42979:SF1">
    <property type="entry name" value="3-ISOPROPYLMALATE DEHYDROGENASE"/>
    <property type="match status" value="1"/>
</dbReference>
<feature type="binding site" evidence="14">
    <location>
        <position position="245"/>
    </location>
    <ligand>
        <name>Mg(2+)</name>
        <dbReference type="ChEBI" id="CHEBI:18420"/>
    </ligand>
</feature>
<dbReference type="EMBL" id="JAHVHU010000017">
    <property type="protein sequence ID" value="MBY5959731.1"/>
    <property type="molecule type" value="Genomic_DNA"/>
</dbReference>
<comment type="caution">
    <text evidence="14">Lacks conserved residue(s) required for the propagation of feature annotation.</text>
</comment>
<evidence type="ECO:0000256" key="13">
    <source>
        <dbReference type="ARBA" id="ARBA00023304"/>
    </source>
</evidence>
<dbReference type="InterPro" id="IPR004429">
    <property type="entry name" value="Isopropylmalate_DH"/>
</dbReference>
<dbReference type="EC" id="1.1.1.85" evidence="14"/>
<comment type="cofactor">
    <cofactor evidence="14 15">
        <name>Mg(2+)</name>
        <dbReference type="ChEBI" id="CHEBI:18420"/>
    </cofactor>
    <cofactor evidence="14 15">
        <name>Mn(2+)</name>
        <dbReference type="ChEBI" id="CHEBI:29035"/>
    </cofactor>
    <text evidence="14 15">Binds 1 Mg(2+) or Mn(2+) ion per subunit.</text>
</comment>
<comment type="pathway">
    <text evidence="3 14 15">Amino-acid biosynthesis; L-leucine biosynthesis; L-leucine from 3-methyl-2-oxobutanoate: step 3/4.</text>
</comment>
<keyword evidence="9 14" id="KW-0460">Magnesium</keyword>
<comment type="catalytic activity">
    <reaction evidence="1 14 15">
        <text>(2R,3S)-3-isopropylmalate + NAD(+) = 4-methyl-2-oxopentanoate + CO2 + NADH</text>
        <dbReference type="Rhea" id="RHEA:32271"/>
        <dbReference type="ChEBI" id="CHEBI:16526"/>
        <dbReference type="ChEBI" id="CHEBI:17865"/>
        <dbReference type="ChEBI" id="CHEBI:35121"/>
        <dbReference type="ChEBI" id="CHEBI:57540"/>
        <dbReference type="ChEBI" id="CHEBI:57945"/>
        <dbReference type="EC" id="1.1.1.85"/>
    </reaction>
</comment>
<proteinExistence type="inferred from homology"/>
<dbReference type="GO" id="GO:0009098">
    <property type="term" value="P:L-leucine biosynthetic process"/>
    <property type="evidence" value="ECO:0007669"/>
    <property type="project" value="UniProtKB-UniRule"/>
</dbReference>
<dbReference type="GO" id="GO:0000287">
    <property type="term" value="F:magnesium ion binding"/>
    <property type="evidence" value="ECO:0007669"/>
    <property type="project" value="InterPro"/>
</dbReference>
<dbReference type="SMART" id="SM01329">
    <property type="entry name" value="Iso_dh"/>
    <property type="match status" value="1"/>
</dbReference>
<keyword evidence="12 14" id="KW-0464">Manganese</keyword>
<name>A0A953HZS7_9BACT</name>
<feature type="site" description="Important for catalysis" evidence="14">
    <location>
        <position position="142"/>
    </location>
</feature>
<keyword evidence="18" id="KW-1185">Reference proteome</keyword>
<keyword evidence="14" id="KW-0963">Cytoplasm</keyword>
<keyword evidence="8 14" id="KW-0479">Metal-binding</keyword>
<gene>
    <name evidence="14 17" type="primary">leuB</name>
    <name evidence="17" type="ORF">KUV50_16375</name>
</gene>
<dbReference type="Pfam" id="PF00180">
    <property type="entry name" value="Iso_dh"/>
    <property type="match status" value="1"/>
</dbReference>
<feature type="domain" description="Isopropylmalate dehydrogenase-like" evidence="16">
    <location>
        <begin position="4"/>
        <end position="346"/>
    </location>
</feature>
<feature type="binding site" evidence="14">
    <location>
        <position position="135"/>
    </location>
    <ligand>
        <name>substrate</name>
    </ligand>
</feature>
<dbReference type="NCBIfam" id="TIGR00169">
    <property type="entry name" value="leuB"/>
    <property type="match status" value="1"/>
</dbReference>
<feature type="site" description="Important for catalysis" evidence="14">
    <location>
        <position position="189"/>
    </location>
</feature>
<dbReference type="Proteomes" id="UP000753961">
    <property type="component" value="Unassembled WGS sequence"/>
</dbReference>
<feature type="binding site" evidence="14">
    <location>
        <position position="97"/>
    </location>
    <ligand>
        <name>substrate</name>
    </ligand>
</feature>
<evidence type="ECO:0000256" key="7">
    <source>
        <dbReference type="ARBA" id="ARBA00022605"/>
    </source>
</evidence>
<comment type="subcellular location">
    <subcellularLocation>
        <location evidence="14">Cytoplasm</location>
    </subcellularLocation>
</comment>
<evidence type="ECO:0000259" key="16">
    <source>
        <dbReference type="SMART" id="SM01329"/>
    </source>
</evidence>
<feature type="binding site" evidence="14">
    <location>
        <position position="249"/>
    </location>
    <ligand>
        <name>Mg(2+)</name>
        <dbReference type="ChEBI" id="CHEBI:18420"/>
    </ligand>
</feature>
<dbReference type="SUPFAM" id="SSF53659">
    <property type="entry name" value="Isocitrate/Isopropylmalate dehydrogenase-like"/>
    <property type="match status" value="1"/>
</dbReference>
<comment type="caution">
    <text evidence="17">The sequence shown here is derived from an EMBL/GenBank/DDBJ whole genome shotgun (WGS) entry which is preliminary data.</text>
</comment>
<comment type="function">
    <text evidence="14 15">Catalyzes the oxidation of 3-carboxy-2-hydroxy-4-methylpentanoate (3-isopropylmalate) to 3-carboxy-4-methyl-2-oxopentanoate. The product decarboxylates to 4-methyl-2 oxopentanoate.</text>
</comment>
<keyword evidence="7 14" id="KW-0028">Amino-acid biosynthesis</keyword>
<comment type="cofactor">
    <cofactor evidence="2">
        <name>Mn(2+)</name>
        <dbReference type="ChEBI" id="CHEBI:29035"/>
    </cofactor>
</comment>
<dbReference type="InterPro" id="IPR024084">
    <property type="entry name" value="IsoPropMal-DH-like_dom"/>
</dbReference>
<evidence type="ECO:0000256" key="6">
    <source>
        <dbReference type="ARBA" id="ARBA00022430"/>
    </source>
</evidence>
<evidence type="ECO:0000256" key="14">
    <source>
        <dbReference type="HAMAP-Rule" id="MF_01033"/>
    </source>
</evidence>
<evidence type="ECO:0000256" key="5">
    <source>
        <dbReference type="ARBA" id="ARBA00011738"/>
    </source>
</evidence>
<protein>
    <recommendedName>
        <fullName evidence="14">3-isopropylmalate dehydrogenase</fullName>
        <ecNumber evidence="14">1.1.1.85</ecNumber>
    </recommendedName>
    <alternativeName>
        <fullName evidence="14">3-IPM-DH</fullName>
    </alternativeName>
    <alternativeName>
        <fullName evidence="14">Beta-IPM dehydrogenase</fullName>
        <shortName evidence="14">IMDH</shortName>
    </alternativeName>
</protein>
<feature type="binding site" evidence="14">
    <location>
        <position position="221"/>
    </location>
    <ligand>
        <name>Mg(2+)</name>
        <dbReference type="ChEBI" id="CHEBI:18420"/>
    </ligand>
</feature>